<feature type="compositionally biased region" description="Polar residues" evidence="1">
    <location>
        <begin position="484"/>
        <end position="496"/>
    </location>
</feature>
<feature type="compositionally biased region" description="Polar residues" evidence="1">
    <location>
        <begin position="1001"/>
        <end position="1011"/>
    </location>
</feature>
<feature type="compositionally biased region" description="Polar residues" evidence="1">
    <location>
        <begin position="750"/>
        <end position="762"/>
    </location>
</feature>
<feature type="region of interest" description="Disordered" evidence="1">
    <location>
        <begin position="438"/>
        <end position="608"/>
    </location>
</feature>
<feature type="compositionally biased region" description="Polar residues" evidence="1">
    <location>
        <begin position="727"/>
        <end position="737"/>
    </location>
</feature>
<evidence type="ECO:0008006" key="4">
    <source>
        <dbReference type="Google" id="ProtNLM"/>
    </source>
</evidence>
<dbReference type="AlphaFoldDB" id="A0A6A5QZY0"/>
<feature type="compositionally biased region" description="Low complexity" evidence="1">
    <location>
        <begin position="846"/>
        <end position="855"/>
    </location>
</feature>
<evidence type="ECO:0000313" key="2">
    <source>
        <dbReference type="EMBL" id="KAF1921375.1"/>
    </source>
</evidence>
<feature type="compositionally biased region" description="Basic and acidic residues" evidence="1">
    <location>
        <begin position="190"/>
        <end position="200"/>
    </location>
</feature>
<name>A0A6A5QZY0_AMPQU</name>
<evidence type="ECO:0000256" key="1">
    <source>
        <dbReference type="SAM" id="MobiDB-lite"/>
    </source>
</evidence>
<feature type="region of interest" description="Disordered" evidence="1">
    <location>
        <begin position="714"/>
        <end position="762"/>
    </location>
</feature>
<feature type="compositionally biased region" description="Pro residues" evidence="1">
    <location>
        <begin position="357"/>
        <end position="376"/>
    </location>
</feature>
<keyword evidence="3" id="KW-1185">Reference proteome</keyword>
<feature type="region of interest" description="Disordered" evidence="1">
    <location>
        <begin position="786"/>
        <end position="859"/>
    </location>
</feature>
<feature type="region of interest" description="Disordered" evidence="1">
    <location>
        <begin position="131"/>
        <end position="410"/>
    </location>
</feature>
<dbReference type="Gene3D" id="3.40.20.10">
    <property type="entry name" value="Severin"/>
    <property type="match status" value="1"/>
</dbReference>
<accession>A0A6A5QZY0</accession>
<proteinExistence type="predicted"/>
<feature type="compositionally biased region" description="Polar residues" evidence="1">
    <location>
        <begin position="941"/>
        <end position="958"/>
    </location>
</feature>
<feature type="compositionally biased region" description="Basic and acidic residues" evidence="1">
    <location>
        <begin position="979"/>
        <end position="994"/>
    </location>
</feature>
<protein>
    <recommendedName>
        <fullName evidence="4">ADF-H domain-containing protein</fullName>
    </recommendedName>
</protein>
<feature type="compositionally biased region" description="Low complexity" evidence="1">
    <location>
        <begin position="529"/>
        <end position="541"/>
    </location>
</feature>
<sequence length="1146" mass="124854">MSLHGLDSASVTQAYQGALAEAGGWFLLKYASRDTLEMLTRGTGGAGEARAAVAQYDQKSPLYGFMRYRRRKVLVKYVPEGTSRVLQARVSVHFLTIAERFAPHDFVLSISTPEELSDAALTAACTLHTAAPSTSSSCGSLRQPKLSGIQEAAEEGSQPGGHEASTASPPGTAKPPIPTIMEPVAPAEDMPERVPQRVPEKVTSTTADRAESAPPISRAHENKAPEAKPAPDISHVTVETVTEAPTPPDAHHTDMADPMKSYDQLFENGPGPRASTQTTHPSYTELYEHYHAQYSKPKVKLGPRPRPSLDGRRPSTSGNVPHLASQPKSSLPAGLRSSTRKAGDQRAPIPRDSGTAPTPPIPPPPPIPPTIEPPTSPVSLSFTARIPASVRSMPVSGYSSHHRSTGMTQEKTRLMKALELRKKHMKFQVERQEKIAKHAAALSQAEGRETEAAGESQQGKPISTTEPSHVREAVETKENRESGKQVSGDETSSTGPAGSGSVFPQNHADTDDLISTASAPSPISGKTHGSSGTPSTRPSSLSEDDTSVPNEECLESSDSKDEEASVDSLPTVVPENRSPIPSVIQPIPPARDREQASLAGSDMQSDEGAKSLMQAVQFEVQARRRSNRESMLFVPPGGQSPMNDPISKRRARESIIIPTSKRQSGYETKEKRLTLDPIQVSAENSEAEYLSDDSFMEELQSATVHEAKPMLVSKSPATPWFPRKTSDIGSTTLGRSASHTHMRASRESAEQLQLKTPGPWSSQLSVEKVGVGKKMNVSTGISQRIKALAENSSRELSPPVTPGSSLDASSHSLAQRKSSFFATTPIEMSPNSRPVSRLGNPAFLHSSSSTPEKSSTVAPQSIKAAVYNVQRANEQAESVQVTARIVRDERSRRPKLAMPNEKTPLDLHMSPLIIDHQKPKWTPRSPTRSRTEPASPKAPSISHSLEQSTAPPRTSSESGWRPFSRRMSESKSIYSYDGGDDKREDKKEKKESRTSKMFKRMSSSMHAMPWKNSSNNLTLLEHDMRSTSLASLREPPPSVHVGELNVQFPDTLLWKRRWVEIDSLGNLVLSPSKSNEKGMVKRFHLSDFCAPYPPDQDRQELPNSVILDFVDGRTLQVSCETYRVQAQVLQILREAHDAWLAYNQAL</sequence>
<dbReference type="EMBL" id="ML979132">
    <property type="protein sequence ID" value="KAF1921375.1"/>
    <property type="molecule type" value="Genomic_DNA"/>
</dbReference>
<organism evidence="2 3">
    <name type="scientific">Ampelomyces quisqualis</name>
    <name type="common">Powdery mildew agent</name>
    <dbReference type="NCBI Taxonomy" id="50730"/>
    <lineage>
        <taxon>Eukaryota</taxon>
        <taxon>Fungi</taxon>
        <taxon>Dikarya</taxon>
        <taxon>Ascomycota</taxon>
        <taxon>Pezizomycotina</taxon>
        <taxon>Dothideomycetes</taxon>
        <taxon>Pleosporomycetidae</taxon>
        <taxon>Pleosporales</taxon>
        <taxon>Pleosporineae</taxon>
        <taxon>Phaeosphaeriaceae</taxon>
        <taxon>Ampelomyces</taxon>
    </lineage>
</organism>
<gene>
    <name evidence="2" type="ORF">BDU57DRAFT_535059</name>
</gene>
<dbReference type="InterPro" id="IPR029006">
    <property type="entry name" value="ADF-H/Gelsolin-like_dom_sf"/>
</dbReference>
<dbReference type="SUPFAM" id="SSF55753">
    <property type="entry name" value="Actin depolymerizing proteins"/>
    <property type="match status" value="1"/>
</dbReference>
<reference evidence="2" key="1">
    <citation type="journal article" date="2020" name="Stud. Mycol.">
        <title>101 Dothideomycetes genomes: a test case for predicting lifestyles and emergence of pathogens.</title>
        <authorList>
            <person name="Haridas S."/>
            <person name="Albert R."/>
            <person name="Binder M."/>
            <person name="Bloem J."/>
            <person name="Labutti K."/>
            <person name="Salamov A."/>
            <person name="Andreopoulos B."/>
            <person name="Baker S."/>
            <person name="Barry K."/>
            <person name="Bills G."/>
            <person name="Bluhm B."/>
            <person name="Cannon C."/>
            <person name="Castanera R."/>
            <person name="Culley D."/>
            <person name="Daum C."/>
            <person name="Ezra D."/>
            <person name="Gonzalez J."/>
            <person name="Henrissat B."/>
            <person name="Kuo A."/>
            <person name="Liang C."/>
            <person name="Lipzen A."/>
            <person name="Lutzoni F."/>
            <person name="Magnuson J."/>
            <person name="Mondo S."/>
            <person name="Nolan M."/>
            <person name="Ohm R."/>
            <person name="Pangilinan J."/>
            <person name="Park H.-J."/>
            <person name="Ramirez L."/>
            <person name="Alfaro M."/>
            <person name="Sun H."/>
            <person name="Tritt A."/>
            <person name="Yoshinaga Y."/>
            <person name="Zwiers L.-H."/>
            <person name="Turgeon B."/>
            <person name="Goodwin S."/>
            <person name="Spatafora J."/>
            <person name="Crous P."/>
            <person name="Grigoriev I."/>
        </authorList>
    </citation>
    <scope>NUCLEOTIDE SEQUENCE</scope>
    <source>
        <strain evidence="2">HMLAC05119</strain>
    </source>
</reference>
<dbReference type="Proteomes" id="UP000800096">
    <property type="component" value="Unassembled WGS sequence"/>
</dbReference>
<feature type="compositionally biased region" description="Acidic residues" evidence="1">
    <location>
        <begin position="542"/>
        <end position="556"/>
    </location>
</feature>
<feature type="region of interest" description="Disordered" evidence="1">
    <location>
        <begin position="885"/>
        <end position="1011"/>
    </location>
</feature>
<feature type="compositionally biased region" description="Basic and acidic residues" evidence="1">
    <location>
        <begin position="468"/>
        <end position="483"/>
    </location>
</feature>
<feature type="compositionally biased region" description="Polar residues" evidence="1">
    <location>
        <begin position="802"/>
        <end position="822"/>
    </location>
</feature>
<feature type="region of interest" description="Disordered" evidence="1">
    <location>
        <begin position="629"/>
        <end position="670"/>
    </location>
</feature>
<feature type="compositionally biased region" description="Polar residues" evidence="1">
    <location>
        <begin position="455"/>
        <end position="467"/>
    </location>
</feature>
<dbReference type="OrthoDB" id="74412at2759"/>
<evidence type="ECO:0000313" key="3">
    <source>
        <dbReference type="Proteomes" id="UP000800096"/>
    </source>
</evidence>